<name>A0A2G9RNR1_AQUCT</name>
<evidence type="ECO:0000256" key="5">
    <source>
        <dbReference type="ARBA" id="ARBA00022843"/>
    </source>
</evidence>
<evidence type="ECO:0000256" key="13">
    <source>
        <dbReference type="ARBA" id="ARBA00023221"/>
    </source>
</evidence>
<dbReference type="Proteomes" id="UP000228934">
    <property type="component" value="Unassembled WGS sequence"/>
</dbReference>
<evidence type="ECO:0000256" key="2">
    <source>
        <dbReference type="ARBA" id="ARBA00004156"/>
    </source>
</evidence>
<evidence type="ECO:0000256" key="8">
    <source>
        <dbReference type="ARBA" id="ARBA00023098"/>
    </source>
</evidence>
<dbReference type="GO" id="GO:0000981">
    <property type="term" value="F:DNA-binding transcription factor activity, RNA polymerase II-specific"/>
    <property type="evidence" value="ECO:0007669"/>
    <property type="project" value="TreeGrafter"/>
</dbReference>
<keyword evidence="8" id="KW-0443">Lipid metabolism</keyword>
<dbReference type="GO" id="GO:0046983">
    <property type="term" value="F:protein dimerization activity"/>
    <property type="evidence" value="ECO:0007669"/>
    <property type="project" value="InterPro"/>
</dbReference>
<gene>
    <name evidence="16" type="ORF">AB205_0215900</name>
</gene>
<keyword evidence="7" id="KW-0333">Golgi apparatus</keyword>
<evidence type="ECO:0000256" key="11">
    <source>
        <dbReference type="ARBA" id="ARBA00023163"/>
    </source>
</evidence>
<dbReference type="EMBL" id="KV935553">
    <property type="protein sequence ID" value="PIO28881.1"/>
    <property type="molecule type" value="Genomic_DNA"/>
</dbReference>
<proteinExistence type="predicted"/>
<evidence type="ECO:0000256" key="3">
    <source>
        <dbReference type="ARBA" id="ARBA00004394"/>
    </source>
</evidence>
<dbReference type="PANTHER" id="PTHR46062">
    <property type="entry name" value="STEROL REGULATORY ELEMENT-BINDING PROTEIN"/>
    <property type="match status" value="1"/>
</dbReference>
<evidence type="ECO:0000256" key="7">
    <source>
        <dbReference type="ARBA" id="ARBA00023034"/>
    </source>
</evidence>
<dbReference type="AlphaFoldDB" id="A0A2G9RNR1"/>
<keyword evidence="11" id="KW-0804">Transcription</keyword>
<dbReference type="GO" id="GO:0000978">
    <property type="term" value="F:RNA polymerase II cis-regulatory region sequence-specific DNA binding"/>
    <property type="evidence" value="ECO:0007669"/>
    <property type="project" value="TreeGrafter"/>
</dbReference>
<comment type="subcellular location">
    <subcellularLocation>
        <location evidence="2">Cytoplasmic vesicle membrane</location>
    </subcellularLocation>
    <subcellularLocation>
        <location evidence="3">Golgi apparatus membrane</location>
    </subcellularLocation>
    <subcellularLocation>
        <location evidence="1">Nucleus</location>
    </subcellularLocation>
</comment>
<dbReference type="SUPFAM" id="SSF47459">
    <property type="entry name" value="HLH, helix-loop-helix DNA-binding domain"/>
    <property type="match status" value="1"/>
</dbReference>
<evidence type="ECO:0000313" key="17">
    <source>
        <dbReference type="Proteomes" id="UP000228934"/>
    </source>
</evidence>
<evidence type="ECO:0000256" key="9">
    <source>
        <dbReference type="ARBA" id="ARBA00023125"/>
    </source>
</evidence>
<dbReference type="Gene3D" id="4.10.280.10">
    <property type="entry name" value="Helix-loop-helix DNA-binding domain"/>
    <property type="match status" value="1"/>
</dbReference>
<reference evidence="17" key="1">
    <citation type="journal article" date="2017" name="Nat. Commun.">
        <title>The North American bullfrog draft genome provides insight into hormonal regulation of long noncoding RNA.</title>
        <authorList>
            <person name="Hammond S.A."/>
            <person name="Warren R.L."/>
            <person name="Vandervalk B.P."/>
            <person name="Kucuk E."/>
            <person name="Khan H."/>
            <person name="Gibb E.A."/>
            <person name="Pandoh P."/>
            <person name="Kirk H."/>
            <person name="Zhao Y."/>
            <person name="Jones M."/>
            <person name="Mungall A.J."/>
            <person name="Coope R."/>
            <person name="Pleasance S."/>
            <person name="Moore R.A."/>
            <person name="Holt R.A."/>
            <person name="Round J.M."/>
            <person name="Ohora S."/>
            <person name="Walle B.V."/>
            <person name="Veldhoen N."/>
            <person name="Helbing C.C."/>
            <person name="Birol I."/>
        </authorList>
    </citation>
    <scope>NUCLEOTIDE SEQUENCE [LARGE SCALE GENOMIC DNA]</scope>
</reference>
<keyword evidence="9" id="KW-0238">DNA-binding</keyword>
<evidence type="ECO:0000256" key="1">
    <source>
        <dbReference type="ARBA" id="ARBA00004123"/>
    </source>
</evidence>
<accession>A0A2G9RNR1</accession>
<evidence type="ECO:0000256" key="10">
    <source>
        <dbReference type="ARBA" id="ARBA00023159"/>
    </source>
</evidence>
<dbReference type="OrthoDB" id="10511506at2759"/>
<evidence type="ECO:0000256" key="12">
    <source>
        <dbReference type="ARBA" id="ARBA00023166"/>
    </source>
</evidence>
<dbReference type="GO" id="GO:0005634">
    <property type="term" value="C:nucleus"/>
    <property type="evidence" value="ECO:0007669"/>
    <property type="project" value="UniProtKB-SubCell"/>
</dbReference>
<dbReference type="GO" id="GO:0000139">
    <property type="term" value="C:Golgi membrane"/>
    <property type="evidence" value="ECO:0007669"/>
    <property type="project" value="UniProtKB-SubCell"/>
</dbReference>
<keyword evidence="5" id="KW-0832">Ubl conjugation</keyword>
<evidence type="ECO:0000256" key="15">
    <source>
        <dbReference type="ARBA" id="ARBA00023329"/>
    </source>
</evidence>
<organism evidence="16 17">
    <name type="scientific">Aquarana catesbeiana</name>
    <name type="common">American bullfrog</name>
    <name type="synonym">Rana catesbeiana</name>
    <dbReference type="NCBI Taxonomy" id="8400"/>
    <lineage>
        <taxon>Eukaryota</taxon>
        <taxon>Metazoa</taxon>
        <taxon>Chordata</taxon>
        <taxon>Craniata</taxon>
        <taxon>Vertebrata</taxon>
        <taxon>Euteleostomi</taxon>
        <taxon>Amphibia</taxon>
        <taxon>Batrachia</taxon>
        <taxon>Anura</taxon>
        <taxon>Neobatrachia</taxon>
        <taxon>Ranoidea</taxon>
        <taxon>Ranidae</taxon>
        <taxon>Aquarana</taxon>
    </lineage>
</organism>
<evidence type="ECO:0000256" key="4">
    <source>
        <dbReference type="ARBA" id="ARBA00022548"/>
    </source>
</evidence>
<evidence type="ECO:0000256" key="6">
    <source>
        <dbReference type="ARBA" id="ARBA00023015"/>
    </source>
</evidence>
<feature type="non-terminal residue" evidence="16">
    <location>
        <position position="224"/>
    </location>
</feature>
<dbReference type="PANTHER" id="PTHR46062:SF2">
    <property type="entry name" value="STEROL REGULATORY ELEMENT-BINDING PROTEIN 1"/>
    <property type="match status" value="1"/>
</dbReference>
<keyword evidence="10" id="KW-0010">Activator</keyword>
<evidence type="ECO:0000256" key="14">
    <source>
        <dbReference type="ARBA" id="ARBA00023242"/>
    </source>
</evidence>
<keyword evidence="14" id="KW-0539">Nucleus</keyword>
<dbReference type="GO" id="GO:0008203">
    <property type="term" value="P:cholesterol metabolic process"/>
    <property type="evidence" value="ECO:0007669"/>
    <property type="project" value="UniProtKB-KW"/>
</dbReference>
<keyword evidence="17" id="KW-1185">Reference proteome</keyword>
<dbReference type="GO" id="GO:0030659">
    <property type="term" value="C:cytoplasmic vesicle membrane"/>
    <property type="evidence" value="ECO:0007669"/>
    <property type="project" value="UniProtKB-SubCell"/>
</dbReference>
<keyword evidence="15" id="KW-0968">Cytoplasmic vesicle</keyword>
<keyword evidence="12" id="KW-1207">Sterol metabolism</keyword>
<dbReference type="InterPro" id="IPR036638">
    <property type="entry name" value="HLH_DNA-bd_sf"/>
</dbReference>
<keyword evidence="6" id="KW-0805">Transcription regulation</keyword>
<protein>
    <submittedName>
        <fullName evidence="16">Uncharacterized protein</fullName>
    </submittedName>
</protein>
<feature type="non-terminal residue" evidence="16">
    <location>
        <position position="1"/>
    </location>
</feature>
<evidence type="ECO:0000313" key="16">
    <source>
        <dbReference type="EMBL" id="PIO28881.1"/>
    </source>
</evidence>
<sequence length="224" mass="23843">TQVVSTPHSTASQPLQSITGQPLQIIASQPVQNVASQPLQSIANQPLQSVTSQAPTLQSVATQSLQTHPSPQIQQSLTIHAHSIPSQQFLTSATSIAQQIQQVPVLLQPHFIKADSLVLTAVKTDSRTSPTTTTIQTTPLQMPTLLNKSAILKKAIDYIRYLQQSNVKLKQENIMLKMAAQKNSKTSLLLSNSLGAGIVGKPQAVIIAEGTVTTPFVFSGVAAS</sequence>
<keyword evidence="4" id="KW-0153">Cholesterol metabolism</keyword>
<keyword evidence="13" id="KW-0753">Steroid metabolism</keyword>